<reference evidence="1" key="1">
    <citation type="journal article" date="2022" name="bioRxiv">
        <title>Sequencing and chromosome-scale assembly of the giantPleurodeles waltlgenome.</title>
        <authorList>
            <person name="Brown T."/>
            <person name="Elewa A."/>
            <person name="Iarovenko S."/>
            <person name="Subramanian E."/>
            <person name="Araus A.J."/>
            <person name="Petzold A."/>
            <person name="Susuki M."/>
            <person name="Suzuki K.-i.T."/>
            <person name="Hayashi T."/>
            <person name="Toyoda A."/>
            <person name="Oliveira C."/>
            <person name="Osipova E."/>
            <person name="Leigh N.D."/>
            <person name="Simon A."/>
            <person name="Yun M.H."/>
        </authorList>
    </citation>
    <scope>NUCLEOTIDE SEQUENCE</scope>
    <source>
        <strain evidence="1">20211129_DDA</strain>
        <tissue evidence="1">Liver</tissue>
    </source>
</reference>
<organism evidence="1 2">
    <name type="scientific">Pleurodeles waltl</name>
    <name type="common">Iberian ribbed newt</name>
    <dbReference type="NCBI Taxonomy" id="8319"/>
    <lineage>
        <taxon>Eukaryota</taxon>
        <taxon>Metazoa</taxon>
        <taxon>Chordata</taxon>
        <taxon>Craniata</taxon>
        <taxon>Vertebrata</taxon>
        <taxon>Euteleostomi</taxon>
        <taxon>Amphibia</taxon>
        <taxon>Batrachia</taxon>
        <taxon>Caudata</taxon>
        <taxon>Salamandroidea</taxon>
        <taxon>Salamandridae</taxon>
        <taxon>Pleurodelinae</taxon>
        <taxon>Pleurodeles</taxon>
    </lineage>
</organism>
<evidence type="ECO:0000313" key="2">
    <source>
        <dbReference type="Proteomes" id="UP001066276"/>
    </source>
</evidence>
<dbReference type="EMBL" id="JANPWB010000011">
    <property type="protein sequence ID" value="KAJ1128069.1"/>
    <property type="molecule type" value="Genomic_DNA"/>
</dbReference>
<dbReference type="Proteomes" id="UP001066276">
    <property type="component" value="Chromosome 7"/>
</dbReference>
<proteinExistence type="predicted"/>
<accession>A0AAV7PJS7</accession>
<gene>
    <name evidence="1" type="ORF">NDU88_006456</name>
</gene>
<keyword evidence="2" id="KW-1185">Reference proteome</keyword>
<name>A0AAV7PJS7_PLEWA</name>
<dbReference type="AlphaFoldDB" id="A0AAV7PJS7"/>
<comment type="caution">
    <text evidence="1">The sequence shown here is derived from an EMBL/GenBank/DDBJ whole genome shotgun (WGS) entry which is preliminary data.</text>
</comment>
<protein>
    <recommendedName>
        <fullName evidence="3">Secreted protein</fullName>
    </recommendedName>
</protein>
<evidence type="ECO:0000313" key="1">
    <source>
        <dbReference type="EMBL" id="KAJ1128069.1"/>
    </source>
</evidence>
<sequence>MPAMGRERLVKAPVMWIWRELAKVVTVALGFAEGGCMTGLVETWPLLSGSDGGGGPVPLGYHHVEGEHAFSGI</sequence>
<evidence type="ECO:0008006" key="3">
    <source>
        <dbReference type="Google" id="ProtNLM"/>
    </source>
</evidence>